<dbReference type="PANTHER" id="PTHR10131">
    <property type="entry name" value="TNF RECEPTOR ASSOCIATED FACTOR"/>
    <property type="match status" value="1"/>
</dbReference>
<proteinExistence type="predicted"/>
<evidence type="ECO:0000256" key="1">
    <source>
        <dbReference type="ARBA" id="ARBA00022723"/>
    </source>
</evidence>
<evidence type="ECO:0000256" key="2">
    <source>
        <dbReference type="ARBA" id="ARBA00022771"/>
    </source>
</evidence>
<keyword evidence="2 4" id="KW-0863">Zinc-finger</keyword>
<feature type="compositionally biased region" description="Basic and acidic residues" evidence="5">
    <location>
        <begin position="9"/>
        <end position="22"/>
    </location>
</feature>
<evidence type="ECO:0000256" key="4">
    <source>
        <dbReference type="PROSITE-ProRule" id="PRU00207"/>
    </source>
</evidence>
<evidence type="ECO:0000256" key="3">
    <source>
        <dbReference type="ARBA" id="ARBA00022833"/>
    </source>
</evidence>
<comment type="caution">
    <text evidence="7">The sequence shown here is derived from an EMBL/GenBank/DDBJ whole genome shotgun (WGS) entry which is preliminary data.</text>
</comment>
<evidence type="ECO:0000313" key="7">
    <source>
        <dbReference type="EMBL" id="KAJ8599731.1"/>
    </source>
</evidence>
<reference evidence="7" key="1">
    <citation type="submission" date="2023-01" db="EMBL/GenBank/DDBJ databases">
        <title>Metagenome sequencing of chrysophaentin producing Chrysophaeum taylorii.</title>
        <authorList>
            <person name="Davison J."/>
            <person name="Bewley C."/>
        </authorList>
    </citation>
    <scope>NUCLEOTIDE SEQUENCE</scope>
    <source>
        <strain evidence="7">NIES-1699</strain>
    </source>
</reference>
<dbReference type="Pfam" id="PF02176">
    <property type="entry name" value="zf-TRAF"/>
    <property type="match status" value="1"/>
</dbReference>
<dbReference type="PROSITE" id="PS50145">
    <property type="entry name" value="ZF_TRAF"/>
    <property type="match status" value="1"/>
</dbReference>
<organism evidence="7 8">
    <name type="scientific">Chrysophaeum taylorii</name>
    <dbReference type="NCBI Taxonomy" id="2483200"/>
    <lineage>
        <taxon>Eukaryota</taxon>
        <taxon>Sar</taxon>
        <taxon>Stramenopiles</taxon>
        <taxon>Ochrophyta</taxon>
        <taxon>Pelagophyceae</taxon>
        <taxon>Pelagomonadales</taxon>
        <taxon>Pelagomonadaceae</taxon>
        <taxon>Chrysophaeum</taxon>
    </lineage>
</organism>
<name>A0AAD7XIL4_9STRA</name>
<protein>
    <recommendedName>
        <fullName evidence="6">TRAF-type domain-containing protein</fullName>
    </recommendedName>
</protein>
<dbReference type="PANTHER" id="PTHR10131:SF94">
    <property type="entry name" value="TNF RECEPTOR-ASSOCIATED FACTOR 4"/>
    <property type="match status" value="1"/>
</dbReference>
<keyword evidence="1 4" id="KW-0479">Metal-binding</keyword>
<accession>A0AAD7XIL4</accession>
<dbReference type="Gene3D" id="3.30.40.10">
    <property type="entry name" value="Zinc/RING finger domain, C3HC4 (zinc finger)"/>
    <property type="match status" value="1"/>
</dbReference>
<evidence type="ECO:0000256" key="5">
    <source>
        <dbReference type="SAM" id="MobiDB-lite"/>
    </source>
</evidence>
<feature type="region of interest" description="Disordered" evidence="5">
    <location>
        <begin position="1"/>
        <end position="77"/>
    </location>
</feature>
<dbReference type="Proteomes" id="UP001230188">
    <property type="component" value="Unassembled WGS sequence"/>
</dbReference>
<feature type="domain" description="TRAF-type" evidence="6">
    <location>
        <begin position="381"/>
        <end position="432"/>
    </location>
</feature>
<keyword evidence="8" id="KW-1185">Reference proteome</keyword>
<evidence type="ECO:0000313" key="8">
    <source>
        <dbReference type="Proteomes" id="UP001230188"/>
    </source>
</evidence>
<dbReference type="InterPro" id="IPR001293">
    <property type="entry name" value="Znf_TRAF"/>
</dbReference>
<dbReference type="EMBL" id="JAQMWT010000546">
    <property type="protein sequence ID" value="KAJ8599731.1"/>
    <property type="molecule type" value="Genomic_DNA"/>
</dbReference>
<dbReference type="InterPro" id="IPR013083">
    <property type="entry name" value="Znf_RING/FYVE/PHD"/>
</dbReference>
<feature type="compositionally biased region" description="Acidic residues" evidence="5">
    <location>
        <begin position="67"/>
        <end position="77"/>
    </location>
</feature>
<feature type="zinc finger region" description="TRAF-type" evidence="4">
    <location>
        <begin position="381"/>
        <end position="432"/>
    </location>
</feature>
<sequence>MRTNLSRSWQKEKHTTEVDVVQRTRNAMGSGDDDDDSRVDARAEEQQTAGGARRTATEKDSDIQPPWEEESEDEEESAALGFVLVPEDEGADEAHRTVTVYENERYNALSRQWSSGALLPTDRRTFSNESGKRSWRELADVEAELAGVHWTWVEPSWKREAYEYAGDFGKRAFSGRETAGRFDFVRRRRITRRAKLCLIPGLSRCPRVDPAAEDAVLAKVRETLTTASLLTGDDVEDDAFVANAVEALDDLLEFLHLSGGGFGFGPTDADAGTAFTADLSRFLAAYTKKYGRRGLFGGADASATTSSTARRTERRDRLERLGAFRGARCAARAAVRRYDGSQGRGACDGRHFLDRDANCRLRSVACPNCGARVSRRGAREHDDSCDRKKVPCKACGSPCERRLTTIHRARDCPKRTVRCPFGCAQNITADQLAAHHDAATPGHSLLLLQRANDANERLKEHDDRLVDLEKRIVQAIDFSRNAEARLAEAATSIAAVKADLQAEIRAAADSTAKATTKQHKADLAKHTTAITALQKAVRALERTVGSLNRGHDSQESR</sequence>
<evidence type="ECO:0000259" key="6">
    <source>
        <dbReference type="PROSITE" id="PS50145"/>
    </source>
</evidence>
<dbReference type="AlphaFoldDB" id="A0AAD7XIL4"/>
<dbReference type="GO" id="GO:0008270">
    <property type="term" value="F:zinc ion binding"/>
    <property type="evidence" value="ECO:0007669"/>
    <property type="project" value="UniProtKB-KW"/>
</dbReference>
<keyword evidence="3 4" id="KW-0862">Zinc</keyword>
<gene>
    <name evidence="7" type="ORF">CTAYLR_003396</name>
</gene>